<accession>A0AAF0Q9T5</accession>
<dbReference type="Proteomes" id="UP001234989">
    <property type="component" value="Chromosome 2"/>
</dbReference>
<name>A0AAF0Q9T5_SOLVR</name>
<evidence type="ECO:0000313" key="2">
    <source>
        <dbReference type="Proteomes" id="UP001234989"/>
    </source>
</evidence>
<dbReference type="EMBL" id="CP133613">
    <property type="protein sequence ID" value="WMV17385.1"/>
    <property type="molecule type" value="Genomic_DNA"/>
</dbReference>
<organism evidence="1 2">
    <name type="scientific">Solanum verrucosum</name>
    <dbReference type="NCBI Taxonomy" id="315347"/>
    <lineage>
        <taxon>Eukaryota</taxon>
        <taxon>Viridiplantae</taxon>
        <taxon>Streptophyta</taxon>
        <taxon>Embryophyta</taxon>
        <taxon>Tracheophyta</taxon>
        <taxon>Spermatophyta</taxon>
        <taxon>Magnoliopsida</taxon>
        <taxon>eudicotyledons</taxon>
        <taxon>Gunneridae</taxon>
        <taxon>Pentapetalae</taxon>
        <taxon>asterids</taxon>
        <taxon>lamiids</taxon>
        <taxon>Solanales</taxon>
        <taxon>Solanaceae</taxon>
        <taxon>Solanoideae</taxon>
        <taxon>Solaneae</taxon>
        <taxon>Solanum</taxon>
    </lineage>
</organism>
<protein>
    <submittedName>
        <fullName evidence="1">Uncharacterized protein</fullName>
    </submittedName>
</protein>
<gene>
    <name evidence="1" type="ORF">MTR67_010770</name>
</gene>
<reference evidence="1" key="1">
    <citation type="submission" date="2023-08" db="EMBL/GenBank/DDBJ databases">
        <title>A de novo genome assembly of Solanum verrucosum Schlechtendal, a Mexican diploid species geographically isolated from the other diploid A-genome species in potato relatives.</title>
        <authorList>
            <person name="Hosaka K."/>
        </authorList>
    </citation>
    <scope>NUCLEOTIDE SEQUENCE</scope>
    <source>
        <tissue evidence="1">Young leaves</tissue>
    </source>
</reference>
<sequence>MDIVRFWRRRSVCTLELMIVDKMFVQQSLFVMYFTTNHFEGTKCTPTQRGSCIL</sequence>
<dbReference type="AlphaFoldDB" id="A0AAF0Q9T5"/>
<evidence type="ECO:0000313" key="1">
    <source>
        <dbReference type="EMBL" id="WMV17385.1"/>
    </source>
</evidence>
<proteinExistence type="predicted"/>
<keyword evidence="2" id="KW-1185">Reference proteome</keyword>